<feature type="transmembrane region" description="Helical" evidence="2">
    <location>
        <begin position="34"/>
        <end position="54"/>
    </location>
</feature>
<protein>
    <submittedName>
        <fullName evidence="4">EAL domain-containing protein</fullName>
    </submittedName>
</protein>
<name>A0ABU7LXM3_9PROT</name>
<dbReference type="SUPFAM" id="SSF141868">
    <property type="entry name" value="EAL domain-like"/>
    <property type="match status" value="1"/>
</dbReference>
<gene>
    <name evidence="4" type="ORF">V0U35_04570</name>
</gene>
<feature type="transmembrane region" description="Helical" evidence="2">
    <location>
        <begin position="7"/>
        <end position="28"/>
    </location>
</feature>
<dbReference type="Pfam" id="PF00563">
    <property type="entry name" value="EAL"/>
    <property type="match status" value="1"/>
</dbReference>
<dbReference type="PANTHER" id="PTHR33121:SF79">
    <property type="entry name" value="CYCLIC DI-GMP PHOSPHODIESTERASE PDED-RELATED"/>
    <property type="match status" value="1"/>
</dbReference>
<dbReference type="EMBL" id="JAZDRO010000001">
    <property type="protein sequence ID" value="MEE2565945.1"/>
    <property type="molecule type" value="Genomic_DNA"/>
</dbReference>
<evidence type="ECO:0000256" key="2">
    <source>
        <dbReference type="SAM" id="Phobius"/>
    </source>
</evidence>
<comment type="caution">
    <text evidence="4">The sequence shown here is derived from an EMBL/GenBank/DDBJ whole genome shotgun (WGS) entry which is preliminary data.</text>
</comment>
<feature type="coiled-coil region" evidence="1">
    <location>
        <begin position="66"/>
        <end position="115"/>
    </location>
</feature>
<reference evidence="4 5" key="1">
    <citation type="submission" date="2024-01" db="EMBL/GenBank/DDBJ databases">
        <title>Hyphobacterium bacterium isolated from marine sediment.</title>
        <authorList>
            <person name="Zhao S."/>
        </authorList>
    </citation>
    <scope>NUCLEOTIDE SEQUENCE [LARGE SCALE GENOMIC DNA]</scope>
    <source>
        <strain evidence="4 5">Y60-23</strain>
    </source>
</reference>
<dbReference type="SMART" id="SM00052">
    <property type="entry name" value="EAL"/>
    <property type="match status" value="1"/>
</dbReference>
<evidence type="ECO:0000256" key="1">
    <source>
        <dbReference type="SAM" id="Coils"/>
    </source>
</evidence>
<dbReference type="RefSeq" id="WP_330195474.1">
    <property type="nucleotide sequence ID" value="NZ_JAZDRO010000001.1"/>
</dbReference>
<proteinExistence type="predicted"/>
<accession>A0ABU7LXM3</accession>
<dbReference type="CDD" id="cd01948">
    <property type="entry name" value="EAL"/>
    <property type="match status" value="1"/>
</dbReference>
<keyword evidence="2" id="KW-0812">Transmembrane</keyword>
<dbReference type="Proteomes" id="UP001310692">
    <property type="component" value="Unassembled WGS sequence"/>
</dbReference>
<sequence>MPRATDILIVLTYAMIAVVAALAFDRFGLMSTSFAWLMGAFVFLIAGQAHSAAARSIERKTFEQEIHELQAANLSIIEEMEAAQARIETIAGAIRAEAVEREAALTNEVKVLEDLVRRMGAVPPSQRGATIAPDATGDIDIEVVRDALEQNRVDLYLQPVVSLPQRKTYFYESYTRLRDAKGAIIAPAVFIRAAEEAGLVGEVDNLLLFRCIQIVRRLTKSDRRIGIFCNLSLRSLTDETFFPAFLDFMRRNSDLAGSLIFEISQNAFDERSPAAARNMARLADYGFRFSIDQVRNLDIDLAEMQRAGIRFAKVEGQRLIEAVRTGEQIAQIEAGAIRPEDIAGLFARYGVDLIAEKIESESTVVEILDIDVAYAQGHLFGEPRPVKEEILETTADSVRLAS</sequence>
<evidence type="ECO:0000259" key="3">
    <source>
        <dbReference type="PROSITE" id="PS50883"/>
    </source>
</evidence>
<organism evidence="4 5">
    <name type="scientific">Hyphobacterium marinum</name>
    <dbReference type="NCBI Taxonomy" id="3116574"/>
    <lineage>
        <taxon>Bacteria</taxon>
        <taxon>Pseudomonadati</taxon>
        <taxon>Pseudomonadota</taxon>
        <taxon>Alphaproteobacteria</taxon>
        <taxon>Maricaulales</taxon>
        <taxon>Maricaulaceae</taxon>
        <taxon>Hyphobacterium</taxon>
    </lineage>
</organism>
<evidence type="ECO:0000313" key="4">
    <source>
        <dbReference type="EMBL" id="MEE2565945.1"/>
    </source>
</evidence>
<dbReference type="PANTHER" id="PTHR33121">
    <property type="entry name" value="CYCLIC DI-GMP PHOSPHODIESTERASE PDEF"/>
    <property type="match status" value="1"/>
</dbReference>
<keyword evidence="1" id="KW-0175">Coiled coil</keyword>
<dbReference type="InterPro" id="IPR050706">
    <property type="entry name" value="Cyclic-di-GMP_PDE-like"/>
</dbReference>
<evidence type="ECO:0000313" key="5">
    <source>
        <dbReference type="Proteomes" id="UP001310692"/>
    </source>
</evidence>
<feature type="domain" description="EAL" evidence="3">
    <location>
        <begin position="137"/>
        <end position="397"/>
    </location>
</feature>
<dbReference type="PROSITE" id="PS50883">
    <property type="entry name" value="EAL"/>
    <property type="match status" value="1"/>
</dbReference>
<dbReference type="Gene3D" id="3.20.20.450">
    <property type="entry name" value="EAL domain"/>
    <property type="match status" value="1"/>
</dbReference>
<keyword evidence="2" id="KW-1133">Transmembrane helix</keyword>
<dbReference type="InterPro" id="IPR035919">
    <property type="entry name" value="EAL_sf"/>
</dbReference>
<keyword evidence="2" id="KW-0472">Membrane</keyword>
<keyword evidence="5" id="KW-1185">Reference proteome</keyword>
<dbReference type="InterPro" id="IPR001633">
    <property type="entry name" value="EAL_dom"/>
</dbReference>